<dbReference type="InterPro" id="IPR021643">
    <property type="entry name" value="Mediator_Med13_N"/>
</dbReference>
<evidence type="ECO:0000256" key="8">
    <source>
        <dbReference type="ARBA" id="ARBA00023242"/>
    </source>
</evidence>
<keyword evidence="6 9" id="KW-0010">Activator</keyword>
<evidence type="ECO:0000313" key="14">
    <source>
        <dbReference type="EMBL" id="VDK47658.1"/>
    </source>
</evidence>
<keyword evidence="5 9" id="KW-0805">Transcription regulation</keyword>
<dbReference type="InterPro" id="IPR041285">
    <property type="entry name" value="MID_MedPIWI"/>
</dbReference>
<evidence type="ECO:0000259" key="11">
    <source>
        <dbReference type="Pfam" id="PF06333"/>
    </source>
</evidence>
<comment type="function">
    <text evidence="9">Component of the Mediator complex, a coactivator involved in regulated transcription of nearly all RNA polymerase II-dependent genes. Mediator functions as a bridge to convey information from gene-specific regulatory proteins to the basal RNA polymerase II transcription machinery. Mediator is recruited to promoters by direct interactions with regulatory proteins and serves as a scaffold for the assembly of a functional preinitiation complex with RNA polymerase II and the general transcription factors.</text>
</comment>
<feature type="compositionally biased region" description="Low complexity" evidence="10">
    <location>
        <begin position="1523"/>
        <end position="1546"/>
    </location>
</feature>
<evidence type="ECO:0000256" key="2">
    <source>
        <dbReference type="ARBA" id="ARBA00009354"/>
    </source>
</evidence>
<gene>
    <name evidence="14" type="ORF">ASIM_LOCUS12566</name>
</gene>
<dbReference type="InterPro" id="IPR009401">
    <property type="entry name" value="Med13_C"/>
</dbReference>
<evidence type="ECO:0000256" key="3">
    <source>
        <dbReference type="ARBA" id="ARBA00019618"/>
    </source>
</evidence>
<evidence type="ECO:0000313" key="16">
    <source>
        <dbReference type="WBParaSite" id="ASIM_0001310001-mRNA-1"/>
    </source>
</evidence>
<feature type="compositionally biased region" description="Low complexity" evidence="10">
    <location>
        <begin position="680"/>
        <end position="692"/>
    </location>
</feature>
<dbReference type="Proteomes" id="UP000267096">
    <property type="component" value="Unassembled WGS sequence"/>
</dbReference>
<dbReference type="PANTHER" id="PTHR48249">
    <property type="entry name" value="MEDIATOR OF RNA POLYMERASE II TRANSCRIPTION SUBUNIT 13"/>
    <property type="match status" value="1"/>
</dbReference>
<dbReference type="OrthoDB" id="103819at2759"/>
<sequence>MSSSSKVTPTNGGTLEDCHTNVFALTELNGLKWKCLTTPLTNRQWTNVENDPILQAYSKCLQSGILCAWRRQPTHTSNQLSTLQLPDYRIDVIKELWIFWYSQDEPEALAQYTSNLACAEDGVGNWSVPGIQYETRTLFFKALHNLIERNLLKNGYIRIGKYFTQPYDLPLADRMHCSPSYITGISFNFFVHGENTVCTSVSVQRQPTIYKLTKQHLNNHKKQPIILGPWSIRAFLIAEQPFIVNNSYGNGGMNSGNNYGGGAMNLGVNMDANQFASSGCAGNAAGIGNMGYASTMDTNNSINMGPTGTGNINSNEKVIDKLYNEWLQFFALPNSGIETGAFQSTVRVGENKENSRENESNELPKMVLVDVDGIHMWYPSSLIVVQACDDLLLRNEGCESSDEDLNMNMNNNNNSANNNGINKPSTSTSNCYYYCNSNNKSNKLHKKYKKHLHNNTNNNNIDNELVNENGERRNLMYNGMVNGARAAQRFFEEACFMPSSSRRHPPQASSIGLLMSSGSMDDDTRWNFSDALRRKEKESDNCSCRQCDYAAVSGQYRSDNLNGNSTSFSTSVLQSGLMSPQSVSRQSAQVVMPTPSTSGLSFAGASYDVKPDSPRGSNLELFHRRSPLFARTPSPPRSPEWEKRLAGLGGDGPGLVGQDNLDGRLSATLQSPNWVHESHVSNPNSNSGGSQSCTPAGASSDRYEYPESPSIPQIETQSSSRLSYRKVNRKRLGPKVNSGSGQDLVNSNDKLVKSEPIYQNISPSTSRPRSPVVATANANNQMSANVVDSLGRLLAGNETGNGSKYGERGMSRRGVKGAEVDYYNESSEREETVGQDKGEEVDGCEYKKRRNRRKQRLKMGNNNGARKLIWNGIDSLDVSFVAKEIGEDERYTEYGSDMEFLKENVESELDTVKTEDRNANKNMQYIANNVNNNNISSTETCQSQRSNMQTYSHGNNNNSNGTNNFNDHCSSPSTVAMIDTSSPMEVVNDSVHLSPPASNERVEPQTIAFGGGAMTNNLLARVGGPPSVGDYMIYPTPPSVDATQSQPFSPQSILMQSTAPNSIYATSLASPYIVQSYAGTPYITNNINNNNNNNSNNSNSTIQEMDYSENLITNIKKEPPEDKTEQTLKNIMETDEKPDEKLERLLGEKPVYGNAKKFEIALSGKFGGDIFKGDPLPIEVKNYRIPQSAYADQLKVVQQALQLRQKRRKIHKPPEYLMLKAERHFGGAHSHHAHHHHHHMPHAICPPSSMINPRFLSPGTSTYRNSYNFAANNSANANNNVSNMNAAVAGMQGSPMCGSNMAPPPHHFQQQQQQQACMSAGGQMLPVGANGPFMTSNNVPYGMNTATMNQQGMMMLGNNINSNNSNNNSMYNNMLPCTSTMPQQHIPSSPQSSQLRPMAMPAAQRPSQLPHLSPYSQQQQQGANNPAAAGFMVSSTHHQNNQYAGGSAVGMPTSSSSTQQMLMQSMQVAGGGNAPGAGPGTCPPMGAGLSMIAAGQPGPMMPHHAAGGTGPQQPGPGGPSPPFQQLNQFVNNTNFNFGNNSNSNQQTAMGSGAAQSMFQQQQQQMMYRNAAMGAGNPNLGTPQQQHSINSPGGYMMDSRCPTPIEPPPPFSQAVTSHYSAAAAIQSSNAAIYSTSSQQQQQMMRSASQSALSSNANNPRAMSAFPQTQSQPGTPYMQQGGPITSMSSMVPSGANSAHLYQQTRPNTVSGPPLGMQAMLDLNTQGTVVPHAAGMQQPQQQHPHGTPTGQMVPAKAVPLHPEGKSLVLAILLQDTVLDLHYDCVFDACPICSCNANIRAKELGMYITPPEVLRQSPAQQQLVVNKPTSGFYNNTSNHCNCGFSAVRHRYLSMKSGLFSEDAKEATDISENQTQPVIPHTIWFDSMSGRDMNFIALLREQTLVRDLGGIVQKVTMLNLQCERATQLERLGSDSSDPTEYIISEIDQRELPLVYQAACEVACMEMNCRRQKSVNRNIVMHEWGVQIANEMREPRESECLAVLNEVAPILEETLRIARSAPLVGTNNIVEGPLTWRFFDRKSLKTGSGMDDDSAPEPVPNILLASERDAIIASPTILRMWDKMQLEPYDQPKDILYIAVIPDNQICVDKSKKFFDDLSRIYEQCRFGRHIPFSRDPFKDGLLRVPSRYLSTTNHSEFDNFLNQVERHMADYKGLIAKLKAYMQYFENEVSRVLLNSDCVFNRDTYRSLIVEQQMHANLAASHNSSNSASYQTGGGAMSGSISSACEQMPPPAAPGSVSAGLGSAGNSQMMDTSQGGPRSVDQGGPLGSSSGAGGLLNCSAGSSGSLVDSIGSSDMSGGLGGGNDANAAMNSGNPGGTGGLTGSQLVTSLIQEQLNDGSIPDDDPGALPHVIVLYLVNPFLMGAEENALVARVVTVALMRSFNALLYRLNVKRRTQLQLEIVSLESIFDYNTNCADFAKDDRGRLNAFDQGRIEKSLNERMTSSDSLKTLALSVYSQSRIVLSDIVRGILPKSMTRFGPASAMNDLLNEIDKKEPIFYKVPCKPYILAPPSPVMQKCSGDIMQLNSDETVLFVSYCLIGNDWLGATVTDHQGHLLDNCLINLRLKPDHKRVNMRYKSSTQIRDSLYRLWSYILGILATSTKNWRLVIGRVGRIGHGEFKFWTQLLSKSYLKQVGSKMKQACRSCHMMPGTTEIPGVLSACLVSLEPEAHLRLFPSSFQHDERFVKNAKYRTLTTPDDCSCTHILVFPTSPELNLDHQGGSGGGECEEDDFSNLLSEEIGEEFSDLIGNGEDLMTNTTQQTQQNGSFRVGGNTGIPSEYADITIENQPLATGYYVSTAPAAELPDWFWCACPSAKRRNPVHLKCSLHLNTPCVQQGDDISSFGSKQSEQSHHQLDSQATVDVLRYVLETYNALSWLNMDFVTGERRSCLPIHIQALMRLCNTANRLIN</sequence>
<feature type="compositionally biased region" description="Low complexity" evidence="10">
    <location>
        <begin position="1417"/>
        <end position="1426"/>
    </location>
</feature>
<dbReference type="Pfam" id="PF11597">
    <property type="entry name" value="Med13_N"/>
    <property type="match status" value="1"/>
</dbReference>
<feature type="compositionally biased region" description="Low complexity" evidence="10">
    <location>
        <begin position="2249"/>
        <end position="2262"/>
    </location>
</feature>
<reference evidence="16" key="1">
    <citation type="submission" date="2016-04" db="UniProtKB">
        <authorList>
            <consortium name="WormBaseParasite"/>
        </authorList>
    </citation>
    <scope>IDENTIFICATION</scope>
</reference>
<feature type="domain" description="MID" evidence="13">
    <location>
        <begin position="2087"/>
        <end position="2473"/>
    </location>
</feature>
<comment type="subunit">
    <text evidence="9">Component of the Mediator complex.</text>
</comment>
<feature type="region of interest" description="Disordered" evidence="10">
    <location>
        <begin position="610"/>
        <end position="662"/>
    </location>
</feature>
<comment type="similarity">
    <text evidence="2 9">Belongs to the Mediator complex subunit 13 family.</text>
</comment>
<dbReference type="Pfam" id="PF06333">
    <property type="entry name" value="Med13_C"/>
    <property type="match status" value="1"/>
</dbReference>
<dbReference type="PANTHER" id="PTHR48249:SF3">
    <property type="entry name" value="MEDIATOR OF RNA POLYMERASE II TRANSCRIPTION SUBUNIT 13"/>
    <property type="match status" value="1"/>
</dbReference>
<feature type="compositionally biased region" description="Polar residues" evidence="10">
    <location>
        <begin position="710"/>
        <end position="722"/>
    </location>
</feature>
<evidence type="ECO:0000256" key="1">
    <source>
        <dbReference type="ARBA" id="ARBA00004123"/>
    </source>
</evidence>
<feature type="region of interest" description="Disordered" evidence="10">
    <location>
        <begin position="2317"/>
        <end position="2337"/>
    </location>
</feature>
<evidence type="ECO:0000256" key="5">
    <source>
        <dbReference type="ARBA" id="ARBA00023015"/>
    </source>
</evidence>
<proteinExistence type="inferred from homology"/>
<organism evidence="16">
    <name type="scientific">Anisakis simplex</name>
    <name type="common">Herring worm</name>
    <dbReference type="NCBI Taxonomy" id="6269"/>
    <lineage>
        <taxon>Eukaryota</taxon>
        <taxon>Metazoa</taxon>
        <taxon>Ecdysozoa</taxon>
        <taxon>Nematoda</taxon>
        <taxon>Chromadorea</taxon>
        <taxon>Rhabditida</taxon>
        <taxon>Spirurina</taxon>
        <taxon>Ascaridomorpha</taxon>
        <taxon>Ascaridoidea</taxon>
        <taxon>Anisakidae</taxon>
        <taxon>Anisakis</taxon>
        <taxon>Anisakis simplex complex</taxon>
    </lineage>
</organism>
<feature type="domain" description="Mediator complex subunit Med13 C-terminal" evidence="11">
    <location>
        <begin position="2516"/>
        <end position="2909"/>
    </location>
</feature>
<evidence type="ECO:0000313" key="15">
    <source>
        <dbReference type="Proteomes" id="UP000267096"/>
    </source>
</evidence>
<dbReference type="InterPro" id="IPR051139">
    <property type="entry name" value="Mediator_complx_sub13"/>
</dbReference>
<evidence type="ECO:0000256" key="10">
    <source>
        <dbReference type="SAM" id="MobiDB-lite"/>
    </source>
</evidence>
<evidence type="ECO:0000256" key="9">
    <source>
        <dbReference type="RuleBase" id="RU364134"/>
    </source>
</evidence>
<reference evidence="14 15" key="2">
    <citation type="submission" date="2018-11" db="EMBL/GenBank/DDBJ databases">
        <authorList>
            <consortium name="Pathogen Informatics"/>
        </authorList>
    </citation>
    <scope>NUCLEOTIDE SEQUENCE [LARGE SCALE GENOMIC DNA]</scope>
</reference>
<name>A0A0M3JXL6_ANISI</name>
<keyword evidence="8 9" id="KW-0539">Nucleus</keyword>
<feature type="compositionally biased region" description="Pro residues" evidence="10">
    <location>
        <begin position="1513"/>
        <end position="1522"/>
    </location>
</feature>
<dbReference type="GO" id="GO:0045944">
    <property type="term" value="P:positive regulation of transcription by RNA polymerase II"/>
    <property type="evidence" value="ECO:0007669"/>
    <property type="project" value="TreeGrafter"/>
</dbReference>
<keyword evidence="7 9" id="KW-0804">Transcription</keyword>
<feature type="region of interest" description="Disordered" evidence="10">
    <location>
        <begin position="1498"/>
        <end position="1552"/>
    </location>
</feature>
<dbReference type="Pfam" id="PF18296">
    <property type="entry name" value="MID_MedPIWI"/>
    <property type="match status" value="1"/>
</dbReference>
<dbReference type="GO" id="GO:0003713">
    <property type="term" value="F:transcription coactivator activity"/>
    <property type="evidence" value="ECO:0007669"/>
    <property type="project" value="TreeGrafter"/>
</dbReference>
<feature type="domain" description="Mediator complex subunit Med13 N-terminal" evidence="12">
    <location>
        <begin position="15"/>
        <end position="239"/>
    </location>
</feature>
<feature type="region of interest" description="Disordered" evidence="10">
    <location>
        <begin position="2234"/>
        <end position="2287"/>
    </location>
</feature>
<keyword evidence="15" id="KW-1185">Reference proteome</keyword>
<dbReference type="EMBL" id="UYRR01031210">
    <property type="protein sequence ID" value="VDK47658.1"/>
    <property type="molecule type" value="Genomic_DNA"/>
</dbReference>
<dbReference type="GO" id="GO:0016592">
    <property type="term" value="C:mediator complex"/>
    <property type="evidence" value="ECO:0007669"/>
    <property type="project" value="InterPro"/>
</dbReference>
<accession>A0A0M3JXL6</accession>
<evidence type="ECO:0000256" key="6">
    <source>
        <dbReference type="ARBA" id="ARBA00023159"/>
    </source>
</evidence>
<feature type="region of interest" description="Disordered" evidence="10">
    <location>
        <begin position="675"/>
        <end position="725"/>
    </location>
</feature>
<feature type="compositionally biased region" description="Low complexity" evidence="10">
    <location>
        <begin position="1382"/>
        <end position="1394"/>
    </location>
</feature>
<evidence type="ECO:0000256" key="7">
    <source>
        <dbReference type="ARBA" id="ARBA00023163"/>
    </source>
</evidence>
<comment type="subcellular location">
    <subcellularLocation>
        <location evidence="1 9">Nucleus</location>
    </subcellularLocation>
</comment>
<keyword evidence="4 9" id="KW-0678">Repressor</keyword>
<evidence type="ECO:0000256" key="4">
    <source>
        <dbReference type="ARBA" id="ARBA00022491"/>
    </source>
</evidence>
<evidence type="ECO:0000259" key="12">
    <source>
        <dbReference type="Pfam" id="PF11597"/>
    </source>
</evidence>
<evidence type="ECO:0000259" key="13">
    <source>
        <dbReference type="Pfam" id="PF18296"/>
    </source>
</evidence>
<protein>
    <recommendedName>
        <fullName evidence="3 9">Mediator of RNA polymerase II transcription subunit 13</fullName>
    </recommendedName>
</protein>
<dbReference type="WBParaSite" id="ASIM_0001310001-mRNA-1">
    <property type="protein sequence ID" value="ASIM_0001310001-mRNA-1"/>
    <property type="gene ID" value="ASIM_0001310001"/>
</dbReference>
<feature type="region of interest" description="Disordered" evidence="10">
    <location>
        <begin position="1381"/>
        <end position="1426"/>
    </location>
</feature>